<dbReference type="RefSeq" id="WP_106064115.1">
    <property type="nucleotide sequence ID" value="NZ_PVXO01000054.1"/>
</dbReference>
<dbReference type="EMBL" id="PVXO01000054">
    <property type="protein sequence ID" value="PRR77940.1"/>
    <property type="molecule type" value="Genomic_DNA"/>
</dbReference>
<dbReference type="SUPFAM" id="SSF158568">
    <property type="entry name" value="AF1862-like"/>
    <property type="match status" value="1"/>
</dbReference>
<name>A0A2T0B211_9CLOT</name>
<dbReference type="InterPro" id="IPR010160">
    <property type="entry name" value="CRISPR-assoc_prot_Cmr5"/>
</dbReference>
<dbReference type="GO" id="GO:0005737">
    <property type="term" value="C:cytoplasm"/>
    <property type="evidence" value="ECO:0007669"/>
    <property type="project" value="UniProtKB-SubCell"/>
</dbReference>
<evidence type="ECO:0000256" key="1">
    <source>
        <dbReference type="ARBA" id="ARBA00004496"/>
    </source>
</evidence>
<keyword evidence="7" id="KW-1185">Reference proteome</keyword>
<evidence type="ECO:0000256" key="4">
    <source>
        <dbReference type="ARBA" id="ARBA00023118"/>
    </source>
</evidence>
<accession>A0A2T0B211</accession>
<evidence type="ECO:0000313" key="7">
    <source>
        <dbReference type="Proteomes" id="UP000239706"/>
    </source>
</evidence>
<evidence type="ECO:0000313" key="6">
    <source>
        <dbReference type="EMBL" id="PRR77940.1"/>
    </source>
</evidence>
<keyword evidence="3" id="KW-0963">Cytoplasm</keyword>
<keyword evidence="4" id="KW-0051">Antiviral defense</keyword>
<dbReference type="Gene3D" id="1.10.520.30">
    <property type="entry name" value="AF1862-like domain"/>
    <property type="match status" value="1"/>
</dbReference>
<evidence type="ECO:0000256" key="3">
    <source>
        <dbReference type="ARBA" id="ARBA00022490"/>
    </source>
</evidence>
<protein>
    <recommendedName>
        <fullName evidence="5">CRISPR type III-B/RAMP module-associated protein Cmr5</fullName>
    </recommendedName>
</protein>
<gene>
    <name evidence="6" type="ORF">CLLI_20350</name>
</gene>
<dbReference type="Pfam" id="PF09701">
    <property type="entry name" value="Cas_Cmr5"/>
    <property type="match status" value="1"/>
</dbReference>
<proteinExistence type="inferred from homology"/>
<dbReference type="OrthoDB" id="2221520at2"/>
<reference evidence="6 7" key="1">
    <citation type="submission" date="2018-03" db="EMBL/GenBank/DDBJ databases">
        <title>Genome sequence of Clostridium liquoris DSM 100320.</title>
        <authorList>
            <person name="Poehlein A."/>
            <person name="Daniel R."/>
        </authorList>
    </citation>
    <scope>NUCLEOTIDE SEQUENCE [LARGE SCALE GENOMIC DNA]</scope>
    <source>
        <strain evidence="6 7">DSM 100320</strain>
    </source>
</reference>
<comment type="subcellular location">
    <subcellularLocation>
        <location evidence="1">Cytoplasm</location>
    </subcellularLocation>
</comment>
<dbReference type="GO" id="GO:0051607">
    <property type="term" value="P:defense response to virus"/>
    <property type="evidence" value="ECO:0007669"/>
    <property type="project" value="UniProtKB-KW"/>
</dbReference>
<evidence type="ECO:0000256" key="2">
    <source>
        <dbReference type="ARBA" id="ARBA00006161"/>
    </source>
</evidence>
<dbReference type="Proteomes" id="UP000239706">
    <property type="component" value="Unassembled WGS sequence"/>
</dbReference>
<comment type="caution">
    <text evidence="6">The sequence shown here is derived from an EMBL/GenBank/DDBJ whole genome shotgun (WGS) entry which is preliminary data.</text>
</comment>
<sequence length="141" mass="16267">MNKREIEKQIPIAINLINQYIKDEKFYKKTDDKNFGQIPQEYKGYISNFGASLIQSGLVSTVAFFEADDSKSNCDRRILTKLILDVIYKNKNLKIEEDKNLLSYILVDNSEKDIRKEEVINAAIAVKLAIKVFKLTENNES</sequence>
<organism evidence="6 7">
    <name type="scientific">Clostridium liquoris</name>
    <dbReference type="NCBI Taxonomy" id="1289519"/>
    <lineage>
        <taxon>Bacteria</taxon>
        <taxon>Bacillati</taxon>
        <taxon>Bacillota</taxon>
        <taxon>Clostridia</taxon>
        <taxon>Eubacteriales</taxon>
        <taxon>Clostridiaceae</taxon>
        <taxon>Clostridium</taxon>
    </lineage>
</organism>
<comment type="similarity">
    <text evidence="2">Belongs to the CRISPR system Cmr5 family.</text>
</comment>
<dbReference type="AlphaFoldDB" id="A0A2T0B211"/>
<evidence type="ECO:0000256" key="5">
    <source>
        <dbReference type="ARBA" id="ARBA00030001"/>
    </source>
</evidence>
<dbReference type="InterPro" id="IPR023101">
    <property type="entry name" value="AF1862-like_dom_sf"/>
</dbReference>